<evidence type="ECO:0000256" key="2">
    <source>
        <dbReference type="ARBA" id="ARBA00023054"/>
    </source>
</evidence>
<dbReference type="Gene3D" id="2.40.50.100">
    <property type="match status" value="1"/>
</dbReference>
<dbReference type="RefSeq" id="WP_214296623.1">
    <property type="nucleotide sequence ID" value="NZ_JAHDYS010000003.1"/>
</dbReference>
<evidence type="ECO:0000313" key="7">
    <source>
        <dbReference type="EMBL" id="MBT1070907.1"/>
    </source>
</evidence>
<dbReference type="InterPro" id="IPR058636">
    <property type="entry name" value="Beta-barrel_YknX"/>
</dbReference>
<evidence type="ECO:0000259" key="5">
    <source>
        <dbReference type="Pfam" id="PF25881"/>
    </source>
</evidence>
<reference evidence="7 8" key="1">
    <citation type="submission" date="2021-05" db="EMBL/GenBank/DDBJ databases">
        <title>The draft genome of Geobacter chapellei DSM 13688.</title>
        <authorList>
            <person name="Xu Z."/>
            <person name="Masuda Y."/>
            <person name="Itoh H."/>
            <person name="Senoo K."/>
        </authorList>
    </citation>
    <scope>NUCLEOTIDE SEQUENCE [LARGE SCALE GENOMIC DNA]</scope>
    <source>
        <strain evidence="7 8">DSM 13688</strain>
    </source>
</reference>
<evidence type="ECO:0000259" key="6">
    <source>
        <dbReference type="Pfam" id="PF25990"/>
    </source>
</evidence>
<feature type="coiled-coil region" evidence="3">
    <location>
        <begin position="132"/>
        <end position="183"/>
    </location>
</feature>
<evidence type="ECO:0000256" key="1">
    <source>
        <dbReference type="ARBA" id="ARBA00004196"/>
    </source>
</evidence>
<dbReference type="Pfam" id="PF25881">
    <property type="entry name" value="HH_YBHG"/>
    <property type="match status" value="1"/>
</dbReference>
<dbReference type="PANTHER" id="PTHR32347">
    <property type="entry name" value="EFFLUX SYSTEM COMPONENT YKNX-RELATED"/>
    <property type="match status" value="1"/>
</dbReference>
<comment type="caution">
    <text evidence="7">The sequence shown here is derived from an EMBL/GenBank/DDBJ whole genome shotgun (WGS) entry which is preliminary data.</text>
</comment>
<keyword evidence="8" id="KW-1185">Reference proteome</keyword>
<dbReference type="SUPFAM" id="SSF111369">
    <property type="entry name" value="HlyD-like secretion proteins"/>
    <property type="match status" value="2"/>
</dbReference>
<dbReference type="Gene3D" id="2.40.30.170">
    <property type="match status" value="1"/>
</dbReference>
<evidence type="ECO:0000313" key="8">
    <source>
        <dbReference type="Proteomes" id="UP000784128"/>
    </source>
</evidence>
<dbReference type="InterPro" id="IPR050465">
    <property type="entry name" value="UPF0194_transport"/>
</dbReference>
<accession>A0ABS5U5H4</accession>
<dbReference type="EMBL" id="JAHDYS010000003">
    <property type="protein sequence ID" value="MBT1070907.1"/>
    <property type="molecule type" value="Genomic_DNA"/>
</dbReference>
<keyword evidence="4" id="KW-1133">Transmembrane helix</keyword>
<proteinExistence type="predicted"/>
<gene>
    <name evidence="7" type="ORF">KJB30_03850</name>
</gene>
<feature type="domain" description="YbhG-like alpha-helical hairpin" evidence="5">
    <location>
        <begin position="92"/>
        <end position="215"/>
    </location>
</feature>
<protein>
    <submittedName>
        <fullName evidence="7">Efflux RND transporter periplasmic adaptor subunit</fullName>
    </submittedName>
</protein>
<evidence type="ECO:0000256" key="4">
    <source>
        <dbReference type="SAM" id="Phobius"/>
    </source>
</evidence>
<evidence type="ECO:0000256" key="3">
    <source>
        <dbReference type="SAM" id="Coils"/>
    </source>
</evidence>
<dbReference type="Proteomes" id="UP000784128">
    <property type="component" value="Unassembled WGS sequence"/>
</dbReference>
<dbReference type="Gene3D" id="1.10.287.470">
    <property type="entry name" value="Helix hairpin bin"/>
    <property type="match status" value="1"/>
</dbReference>
<keyword evidence="4" id="KW-0472">Membrane</keyword>
<feature type="transmembrane region" description="Helical" evidence="4">
    <location>
        <begin position="6"/>
        <end position="25"/>
    </location>
</feature>
<organism evidence="7 8">
    <name type="scientific">Pelotalea chapellei</name>
    <dbReference type="NCBI Taxonomy" id="44671"/>
    <lineage>
        <taxon>Bacteria</taxon>
        <taxon>Pseudomonadati</taxon>
        <taxon>Thermodesulfobacteriota</taxon>
        <taxon>Desulfuromonadia</taxon>
        <taxon>Geobacterales</taxon>
        <taxon>Geobacteraceae</taxon>
        <taxon>Pelotalea</taxon>
    </lineage>
</organism>
<comment type="subcellular location">
    <subcellularLocation>
        <location evidence="1">Cell envelope</location>
    </subcellularLocation>
</comment>
<dbReference type="InterPro" id="IPR059052">
    <property type="entry name" value="HH_YbhG-like"/>
</dbReference>
<keyword evidence="4" id="KW-0812">Transmembrane</keyword>
<dbReference type="Pfam" id="PF25990">
    <property type="entry name" value="Beta-barrel_YknX"/>
    <property type="match status" value="1"/>
</dbReference>
<feature type="domain" description="YknX-like beta-barrel" evidence="6">
    <location>
        <begin position="257"/>
        <end position="338"/>
    </location>
</feature>
<name>A0ABS5U5H4_9BACT</name>
<sequence length="341" mass="37515">MKSGRFGIIMIGVLMLAAALLALLGPKLVEKPASKPPAPANVGQSGGVTARGVLESAEDVELSSQIKGIISRVVVEEGAEVVKGQLLLEFEHDKLEAQRRQVLSGLAAAQARYKEAYTGYRNEDLQIVGSSKDRAQAIYNQAQDEYERQRRLFAKGATTQVELNRATERLKVAEGDLAGADANLAKHRTGVRSETREQAAADVERARADLQYIDSIMKDYRIFAPISGIVTERHKNRGEGTDIGSPLFHLVNPAKLRIRAELEETELGKVKEGQAVEVTTEAFRGKVYHGRVSKIFPVIHKKTQKSFDPIASFDINTQKIHIDLNDYSGLRNGVTVTVRFL</sequence>
<keyword evidence="2 3" id="KW-0175">Coiled coil</keyword>